<reference evidence="2 3" key="1">
    <citation type="submission" date="2013-05" db="EMBL/GenBank/DDBJ databases">
        <title>Drechslerella stenobrocha genome reveals carnivorous origination and mechanical trapping mechanism of predatory fungi.</title>
        <authorList>
            <person name="Liu X."/>
            <person name="Zhang W."/>
            <person name="Liu K."/>
        </authorList>
    </citation>
    <scope>NUCLEOTIDE SEQUENCE [LARGE SCALE GENOMIC DNA]</scope>
    <source>
        <strain evidence="2 3">248</strain>
    </source>
</reference>
<evidence type="ECO:0000313" key="2">
    <source>
        <dbReference type="EMBL" id="EWC44393.1"/>
    </source>
</evidence>
<name>W7HWR9_9PEZI</name>
<feature type="region of interest" description="Disordered" evidence="1">
    <location>
        <begin position="24"/>
        <end position="51"/>
    </location>
</feature>
<protein>
    <submittedName>
        <fullName evidence="2">Uncharacterized protein</fullName>
    </submittedName>
</protein>
<proteinExistence type="predicted"/>
<keyword evidence="3" id="KW-1185">Reference proteome</keyword>
<organism evidence="2 3">
    <name type="scientific">Drechslerella stenobrocha 248</name>
    <dbReference type="NCBI Taxonomy" id="1043628"/>
    <lineage>
        <taxon>Eukaryota</taxon>
        <taxon>Fungi</taxon>
        <taxon>Dikarya</taxon>
        <taxon>Ascomycota</taxon>
        <taxon>Pezizomycotina</taxon>
        <taxon>Orbiliomycetes</taxon>
        <taxon>Orbiliales</taxon>
        <taxon>Orbiliaceae</taxon>
        <taxon>Drechslerella</taxon>
    </lineage>
</organism>
<evidence type="ECO:0000256" key="1">
    <source>
        <dbReference type="SAM" id="MobiDB-lite"/>
    </source>
</evidence>
<sequence length="248" mass="27829">MGGCHCRRRQQRGLVTSAILTGLNEYQNRKADREPRALPSSSRASSSMPSAFFQEPMVQGTTYAHASSRQVHPVDPNPPPYEDVLEAAAPEKSAPPPPHTVDTRHYSYDTDIAGRVPPHEHQDYQPNANQDYIPRFVPASPLTPVPSSTSRFSHEPPSEALARLLKAITSYYDARINLAGTDSSKRHRLEVKKAKKLAKAEKKHVEHLAKGKESKYNYKMARRAAKMEMSADWVTERSHTLNEHANTR</sequence>
<evidence type="ECO:0000313" key="3">
    <source>
        <dbReference type="Proteomes" id="UP000024837"/>
    </source>
</evidence>
<feature type="compositionally biased region" description="Low complexity" evidence="1">
    <location>
        <begin position="37"/>
        <end position="51"/>
    </location>
</feature>
<feature type="compositionally biased region" description="Basic and acidic residues" evidence="1">
    <location>
        <begin position="27"/>
        <end position="36"/>
    </location>
</feature>
<dbReference type="Proteomes" id="UP000024837">
    <property type="component" value="Unassembled WGS sequence"/>
</dbReference>
<gene>
    <name evidence="2" type="ORF">DRE_01219</name>
</gene>
<dbReference type="AlphaFoldDB" id="W7HWR9"/>
<dbReference type="OrthoDB" id="5422873at2759"/>
<dbReference type="HOGENOM" id="CLU_1038361_0_0_1"/>
<feature type="region of interest" description="Disordered" evidence="1">
    <location>
        <begin position="63"/>
        <end position="83"/>
    </location>
</feature>
<accession>W7HWR9</accession>
<dbReference type="EMBL" id="KI966443">
    <property type="protein sequence ID" value="EWC44393.1"/>
    <property type="molecule type" value="Genomic_DNA"/>
</dbReference>